<name>A0A5B7X519_9FLAO</name>
<accession>A0A5B7X519</accession>
<dbReference type="InterPro" id="IPR036513">
    <property type="entry name" value="STAS_dom_sf"/>
</dbReference>
<dbReference type="SUPFAM" id="SSF52091">
    <property type="entry name" value="SpoIIaa-like"/>
    <property type="match status" value="1"/>
</dbReference>
<dbReference type="Pfam" id="PF11964">
    <property type="entry name" value="SpoIIAA-like"/>
    <property type="match status" value="1"/>
</dbReference>
<dbReference type="OrthoDB" id="1442608at2"/>
<keyword evidence="2" id="KW-1185">Reference proteome</keyword>
<dbReference type="InterPro" id="IPR038396">
    <property type="entry name" value="SpoIIAA-like_sf"/>
</dbReference>
<dbReference type="Gene3D" id="3.40.50.10600">
    <property type="entry name" value="SpoIIaa-like domains"/>
    <property type="match status" value="1"/>
</dbReference>
<reference evidence="1 2" key="1">
    <citation type="submission" date="2019-06" db="EMBL/GenBank/DDBJ databases">
        <title>Complete genome sequence of Antarcticibacterium flavum KCTC 52984T from an Antarctic marine sediment.</title>
        <authorList>
            <person name="Lee Y.M."/>
            <person name="Shin S.C."/>
        </authorList>
    </citation>
    <scope>NUCLEOTIDE SEQUENCE [LARGE SCALE GENOMIC DNA]</scope>
    <source>
        <strain evidence="1 2">KCTC 52984</strain>
    </source>
</reference>
<organism evidence="1 2">
    <name type="scientific">Antarcticibacterium flavum</name>
    <dbReference type="NCBI Taxonomy" id="2058175"/>
    <lineage>
        <taxon>Bacteria</taxon>
        <taxon>Pseudomonadati</taxon>
        <taxon>Bacteroidota</taxon>
        <taxon>Flavobacteriia</taxon>
        <taxon>Flavobacteriales</taxon>
        <taxon>Flavobacteriaceae</taxon>
        <taxon>Antarcticibacterium</taxon>
    </lineage>
</organism>
<dbReference type="EMBL" id="CP040812">
    <property type="protein sequence ID" value="QCY70185.1"/>
    <property type="molecule type" value="Genomic_DNA"/>
</dbReference>
<dbReference type="Proteomes" id="UP000309016">
    <property type="component" value="Chromosome"/>
</dbReference>
<proteinExistence type="predicted"/>
<dbReference type="RefSeq" id="WP_139066747.1">
    <property type="nucleotide sequence ID" value="NZ_CP040812.1"/>
</dbReference>
<gene>
    <name evidence="1" type="ORF">FHG64_12650</name>
</gene>
<dbReference type="AlphaFoldDB" id="A0A5B7X519"/>
<evidence type="ECO:0000313" key="1">
    <source>
        <dbReference type="EMBL" id="QCY70185.1"/>
    </source>
</evidence>
<evidence type="ECO:0000313" key="2">
    <source>
        <dbReference type="Proteomes" id="UP000309016"/>
    </source>
</evidence>
<protein>
    <submittedName>
        <fullName evidence="1">STAS/SEC14 domain-containing protein</fullName>
    </submittedName>
</protein>
<dbReference type="InterPro" id="IPR021866">
    <property type="entry name" value="SpoIIAA-like"/>
</dbReference>
<sequence>MKLAMVSTFEFSDDVVGIMIDSNVNKKLLDEIHKIIEEKFDREKPMNLFVEIREGVDIPVNIILKDLLFKLKNAARFKKIAVVTCSGIFQKAMKAKDLLMEAEVEVFTHKDRIVAMNWIAE</sequence>
<dbReference type="KEGG" id="afla:FHG64_12650"/>